<dbReference type="STRING" id="1121328.JWYL7_0687"/>
<dbReference type="GO" id="GO:0004371">
    <property type="term" value="F:glycerone kinase activity"/>
    <property type="evidence" value="ECO:0007669"/>
    <property type="project" value="InterPro"/>
</dbReference>
<reference evidence="3 5" key="2">
    <citation type="submission" date="2016-11" db="EMBL/GenBank/DDBJ databases">
        <authorList>
            <person name="Varghese N."/>
            <person name="Submissions S."/>
        </authorList>
    </citation>
    <scope>NUCLEOTIDE SEQUENCE [LARGE SCALE GENOMIC DNA]</scope>
    <source>
        <strain evidence="3 5">DSM 7308</strain>
    </source>
</reference>
<dbReference type="Pfam" id="PF21645">
    <property type="entry name" value="FakA-like_M"/>
    <property type="match status" value="1"/>
</dbReference>
<dbReference type="Pfam" id="PF02734">
    <property type="entry name" value="Dak2"/>
    <property type="match status" value="1"/>
</dbReference>
<dbReference type="Gene3D" id="1.25.40.340">
    <property type="match status" value="1"/>
</dbReference>
<gene>
    <name evidence="2" type="ORF">JWYL7_0687</name>
    <name evidence="3" type="ORF">SAMN05661008_01195</name>
</gene>
<dbReference type="InterPro" id="IPR033470">
    <property type="entry name" value="FakA-like_C"/>
</dbReference>
<dbReference type="InterPro" id="IPR048394">
    <property type="entry name" value="FakA-like_M"/>
</dbReference>
<dbReference type="InterPro" id="IPR004007">
    <property type="entry name" value="DhaL_dom"/>
</dbReference>
<dbReference type="PANTHER" id="PTHR33434:SF4">
    <property type="entry name" value="PHOSPHATASE PROTEIN"/>
    <property type="match status" value="1"/>
</dbReference>
<name>A0A150FPQ8_CLOPD</name>
<comment type="caution">
    <text evidence="2">The sequence shown here is derived from an EMBL/GenBank/DDBJ whole genome shotgun (WGS) entry which is preliminary data.</text>
</comment>
<dbReference type="EMBL" id="LSFY01000001">
    <property type="protein sequence ID" value="KXZ39612.1"/>
    <property type="molecule type" value="Genomic_DNA"/>
</dbReference>
<dbReference type="PROSITE" id="PS51480">
    <property type="entry name" value="DHAL"/>
    <property type="match status" value="1"/>
</dbReference>
<keyword evidence="5" id="KW-1185">Reference proteome</keyword>
<proteinExistence type="predicted"/>
<dbReference type="PANTHER" id="PTHR33434">
    <property type="entry name" value="DEGV DOMAIN-CONTAINING PROTEIN DR_1986-RELATED"/>
    <property type="match status" value="1"/>
</dbReference>
<evidence type="ECO:0000259" key="1">
    <source>
        <dbReference type="PROSITE" id="PS51480"/>
    </source>
</evidence>
<dbReference type="SUPFAM" id="SSF101473">
    <property type="entry name" value="DhaL-like"/>
    <property type="match status" value="1"/>
</dbReference>
<feature type="domain" description="DhaL" evidence="1">
    <location>
        <begin position="9"/>
        <end position="201"/>
    </location>
</feature>
<evidence type="ECO:0000313" key="2">
    <source>
        <dbReference type="EMBL" id="KXZ39612.1"/>
    </source>
</evidence>
<protein>
    <submittedName>
        <fullName evidence="2">DAK2 domain fusion protein YloV</fullName>
    </submittedName>
</protein>
<dbReference type="InterPro" id="IPR019986">
    <property type="entry name" value="YloV-like"/>
</dbReference>
<evidence type="ECO:0000313" key="4">
    <source>
        <dbReference type="Proteomes" id="UP000092605"/>
    </source>
</evidence>
<dbReference type="Pfam" id="PF13684">
    <property type="entry name" value="FakA-like_C"/>
    <property type="match status" value="1"/>
</dbReference>
<dbReference type="Proteomes" id="UP000092605">
    <property type="component" value="Unassembled WGS sequence"/>
</dbReference>
<dbReference type="EMBL" id="FRBG01000008">
    <property type="protein sequence ID" value="SHK95933.1"/>
    <property type="molecule type" value="Genomic_DNA"/>
</dbReference>
<dbReference type="PATRIC" id="fig|1121328.3.peg.691"/>
<evidence type="ECO:0000313" key="5">
    <source>
        <dbReference type="Proteomes" id="UP000323392"/>
    </source>
</evidence>
<dbReference type="SMART" id="SM01121">
    <property type="entry name" value="Dak1_2"/>
    <property type="match status" value="1"/>
</dbReference>
<evidence type="ECO:0000313" key="3">
    <source>
        <dbReference type="EMBL" id="SHK95933.1"/>
    </source>
</evidence>
<dbReference type="Proteomes" id="UP000323392">
    <property type="component" value="Unassembled WGS sequence"/>
</dbReference>
<organism evidence="2 4">
    <name type="scientific">Alkalithermobacter thermoalcaliphilus JW-YL-7 = DSM 7308</name>
    <dbReference type="NCBI Taxonomy" id="1121328"/>
    <lineage>
        <taxon>Bacteria</taxon>
        <taxon>Bacillati</taxon>
        <taxon>Bacillota</taxon>
        <taxon>Clostridia</taxon>
        <taxon>Peptostreptococcales</taxon>
        <taxon>Tepidibacteraceae</taxon>
        <taxon>Alkalithermobacter</taxon>
    </lineage>
</organism>
<reference evidence="2 4" key="1">
    <citation type="submission" date="2016-02" db="EMBL/GenBank/DDBJ databases">
        <title>Draft genome sequence for Clostridium paradoxum JW-YL-7.</title>
        <authorList>
            <person name="Utturkar S.M."/>
            <person name="Lancaster A."/>
            <person name="Poole F.L."/>
            <person name="Adams M.W."/>
            <person name="Brown S.D."/>
        </authorList>
    </citation>
    <scope>NUCLEOTIDE SEQUENCE [LARGE SCALE GENOMIC DNA]</scope>
    <source>
        <strain evidence="2 4">JW-YL-7</strain>
    </source>
</reference>
<dbReference type="SMART" id="SM01120">
    <property type="entry name" value="Dak2"/>
    <property type="match status" value="1"/>
</dbReference>
<dbReference type="SUPFAM" id="SSF82549">
    <property type="entry name" value="DAK1/DegV-like"/>
    <property type="match status" value="1"/>
</dbReference>
<dbReference type="InterPro" id="IPR050270">
    <property type="entry name" value="DegV_domain_contain"/>
</dbReference>
<dbReference type="AlphaFoldDB" id="A0A150FPQ8"/>
<dbReference type="GO" id="GO:0006071">
    <property type="term" value="P:glycerol metabolic process"/>
    <property type="evidence" value="ECO:0007669"/>
    <property type="project" value="InterPro"/>
</dbReference>
<dbReference type="NCBIfam" id="TIGR03599">
    <property type="entry name" value="YloV"/>
    <property type="match status" value="1"/>
</dbReference>
<accession>A0A150FPQ8</accession>
<sequence length="535" mass="59101">MKVEYVDSKLLKDMFISGYNNLEKNKKIVDKLNVFPVPDGDTGTNMALTMSSAINELSKISGESITDIGKAISKGSLMGARGNSGVILSQILRGFAKSIQGKEKLSTMDLALALKEGSDTAYKAVIKPIEGTILTVARESAEYAVKIAKKEKDVQKFFKMVINEANSSLNKTPDLLRALKEAKVVDSGGKGLLTIYEGAYKALIGEKVDLENIDKNYDNDHQAPSLSQEDIKYGYCTEFILQTDKIDSEKMKEKIEKYGDSLVVVGDESIIKIHIHTNDPGLVLQEAINYGSLTNIKIDNMRVQHENVLTEKAKEDAKEYGFISVTMGNGLSNIFKDFGVDHIIEGGQTINPSTQDFLEGIEKINAKNIIILPNNSNILMAANQAKEISEKNVIVIPSKTVPQGFAALLAFNMEADPKDNEKAMTYAINNVKTGQVTFAVRNTIINNIDIQEGDIIGIGEGKILNSGKDIKQTTLDLIEQLIDEDTEIVTLFYGEDIDEETANELQDILQEKYDELDIELYYGGQPLYYYIISVE</sequence>
<dbReference type="InterPro" id="IPR036117">
    <property type="entry name" value="DhaL_dom_sf"/>
</dbReference>